<dbReference type="Gene3D" id="3.40.50.2020">
    <property type="match status" value="1"/>
</dbReference>
<comment type="subunit">
    <text evidence="7">Homodimer.</text>
</comment>
<evidence type="ECO:0000256" key="7">
    <source>
        <dbReference type="HAMAP-Rule" id="MF_01208"/>
    </source>
</evidence>
<dbReference type="GO" id="GO:0000287">
    <property type="term" value="F:magnesium ion binding"/>
    <property type="evidence" value="ECO:0007669"/>
    <property type="project" value="UniProtKB-UniRule"/>
</dbReference>
<gene>
    <name evidence="7" type="primary">pyrE</name>
    <name evidence="9" type="ORF">BET03_00525</name>
</gene>
<comment type="caution">
    <text evidence="7">Lacks conserved residue(s) required for the propagation of feature annotation.</text>
</comment>
<feature type="binding site" description="in other chain" evidence="7">
    <location>
        <begin position="114"/>
        <end position="122"/>
    </location>
    <ligand>
        <name>5-phospho-alpha-D-ribose 1-diphosphate</name>
        <dbReference type="ChEBI" id="CHEBI:58017"/>
        <note>ligand shared between dimeric partners</note>
    </ligand>
</feature>
<keyword evidence="4 7" id="KW-0808">Transferase</keyword>
<comment type="function">
    <text evidence="7">Catalyzes the transfer of a ribosyl phosphate group from 5-phosphoribose 1-diphosphate to orotate, leading to the formation of orotidine monophosphate (OMP).</text>
</comment>
<dbReference type="OrthoDB" id="9783570at2"/>
<dbReference type="HAMAP" id="MF_01208">
    <property type="entry name" value="PyrE"/>
    <property type="match status" value="1"/>
</dbReference>
<evidence type="ECO:0000313" key="9">
    <source>
        <dbReference type="EMBL" id="RKD34352.1"/>
    </source>
</evidence>
<proteinExistence type="inferred from homology"/>
<dbReference type="InterPro" id="IPR029057">
    <property type="entry name" value="PRTase-like"/>
</dbReference>
<evidence type="ECO:0000256" key="5">
    <source>
        <dbReference type="ARBA" id="ARBA00022842"/>
    </source>
</evidence>
<keyword evidence="3 7" id="KW-0328">Glycosyltransferase</keyword>
<feature type="binding site" evidence="7">
    <location>
        <position position="118"/>
    </location>
    <ligand>
        <name>orotate</name>
        <dbReference type="ChEBI" id="CHEBI:30839"/>
    </ligand>
</feature>
<comment type="pathway">
    <text evidence="1 7">Pyrimidine metabolism; UMP biosynthesis via de novo pathway; UMP from orotate: step 1/2.</text>
</comment>
<dbReference type="EC" id="2.4.2.10" evidence="2 7"/>
<dbReference type="Proteomes" id="UP000284177">
    <property type="component" value="Unassembled WGS sequence"/>
</dbReference>
<dbReference type="GO" id="GO:0044205">
    <property type="term" value="P:'de novo' UMP biosynthetic process"/>
    <property type="evidence" value="ECO:0007669"/>
    <property type="project" value="UniProtKB-UniRule"/>
</dbReference>
<comment type="caution">
    <text evidence="9">The sequence shown here is derived from an EMBL/GenBank/DDBJ whole genome shotgun (WGS) entry which is preliminary data.</text>
</comment>
<evidence type="ECO:0000256" key="1">
    <source>
        <dbReference type="ARBA" id="ARBA00004889"/>
    </source>
</evidence>
<dbReference type="PANTHER" id="PTHR19278:SF9">
    <property type="entry name" value="URIDINE 5'-MONOPHOSPHATE SYNTHASE"/>
    <property type="match status" value="1"/>
</dbReference>
<evidence type="ECO:0000256" key="4">
    <source>
        <dbReference type="ARBA" id="ARBA00022679"/>
    </source>
</evidence>
<dbReference type="InterPro" id="IPR023031">
    <property type="entry name" value="OPRT"/>
</dbReference>
<comment type="similarity">
    <text evidence="7">Belongs to the purine/pyrimidine phosphoribosyltransferase family. PyrE subfamily.</text>
</comment>
<keyword evidence="5 7" id="KW-0460">Magnesium</keyword>
<dbReference type="NCBIfam" id="TIGR01367">
    <property type="entry name" value="pyrE_Therm"/>
    <property type="match status" value="1"/>
</dbReference>
<keyword evidence="10" id="KW-1185">Reference proteome</keyword>
<dbReference type="GO" id="GO:0019856">
    <property type="term" value="P:pyrimidine nucleobase biosynthetic process"/>
    <property type="evidence" value="ECO:0007669"/>
    <property type="project" value="InterPro"/>
</dbReference>
<dbReference type="UniPathway" id="UPA00070">
    <property type="reaction ID" value="UER00119"/>
</dbReference>
<evidence type="ECO:0000256" key="2">
    <source>
        <dbReference type="ARBA" id="ARBA00011971"/>
    </source>
</evidence>
<comment type="catalytic activity">
    <reaction evidence="7">
        <text>orotidine 5'-phosphate + diphosphate = orotate + 5-phospho-alpha-D-ribose 1-diphosphate</text>
        <dbReference type="Rhea" id="RHEA:10380"/>
        <dbReference type="ChEBI" id="CHEBI:30839"/>
        <dbReference type="ChEBI" id="CHEBI:33019"/>
        <dbReference type="ChEBI" id="CHEBI:57538"/>
        <dbReference type="ChEBI" id="CHEBI:58017"/>
        <dbReference type="EC" id="2.4.2.10"/>
    </reaction>
</comment>
<dbReference type="RefSeq" id="WP_120166151.1">
    <property type="nucleotide sequence ID" value="NZ_MCIB01000001.1"/>
</dbReference>
<sequence>MDRREILEVFKKAGVLLKGHFLLTSGRHSEEYIQCAQLFKYPNYSETISKILADKFKDKEIDIVIGPAIGGIILSYEVAKQLGVKSIFAERENGVMTLRRGFKINKGDRVLVVEDVVTTGGSVKEVIDIVKEKGGEIVGVGCIVDRSTGERKFNEELNSVIKFNIETYNKDECPLCKKDIPVVKPGSRKLKK</sequence>
<evidence type="ECO:0000313" key="10">
    <source>
        <dbReference type="Proteomes" id="UP000284177"/>
    </source>
</evidence>
<dbReference type="CDD" id="cd06223">
    <property type="entry name" value="PRTases_typeI"/>
    <property type="match status" value="1"/>
</dbReference>
<dbReference type="InterPro" id="IPR000836">
    <property type="entry name" value="PRTase_dom"/>
</dbReference>
<name>A0A419TA50_9FIRM</name>
<organism evidence="9 10">
    <name type="scientific">Thermohalobacter berrensis</name>
    <dbReference type="NCBI Taxonomy" id="99594"/>
    <lineage>
        <taxon>Bacteria</taxon>
        <taxon>Bacillati</taxon>
        <taxon>Bacillota</taxon>
        <taxon>Tissierellia</taxon>
        <taxon>Tissierellales</taxon>
        <taxon>Thermohalobacteraceae</taxon>
        <taxon>Thermohalobacter</taxon>
    </lineage>
</organism>
<dbReference type="PANTHER" id="PTHR19278">
    <property type="entry name" value="OROTATE PHOSPHORIBOSYLTRANSFERASE"/>
    <property type="match status" value="1"/>
</dbReference>
<evidence type="ECO:0000259" key="8">
    <source>
        <dbReference type="Pfam" id="PF00156"/>
    </source>
</evidence>
<dbReference type="AlphaFoldDB" id="A0A419TA50"/>
<feature type="binding site" evidence="7">
    <location>
        <position position="146"/>
    </location>
    <ligand>
        <name>orotate</name>
        <dbReference type="ChEBI" id="CHEBI:30839"/>
    </ligand>
</feature>
<reference evidence="9 10" key="1">
    <citation type="submission" date="2016-08" db="EMBL/GenBank/DDBJ databases">
        <title>Novel Firmicutes and Novel Genomes.</title>
        <authorList>
            <person name="Poppleton D.I."/>
            <person name="Gribaldo S."/>
        </authorList>
    </citation>
    <scope>NUCLEOTIDE SEQUENCE [LARGE SCALE GENOMIC DNA]</scope>
    <source>
        <strain evidence="9 10">CTT3</strain>
    </source>
</reference>
<dbReference type="GO" id="GO:0004588">
    <property type="term" value="F:orotate phosphoribosyltransferase activity"/>
    <property type="evidence" value="ECO:0007669"/>
    <property type="project" value="UniProtKB-UniRule"/>
</dbReference>
<evidence type="ECO:0000256" key="3">
    <source>
        <dbReference type="ARBA" id="ARBA00022676"/>
    </source>
</evidence>
<dbReference type="EMBL" id="MCIB01000001">
    <property type="protein sequence ID" value="RKD34352.1"/>
    <property type="molecule type" value="Genomic_DNA"/>
</dbReference>
<dbReference type="Pfam" id="PF00156">
    <property type="entry name" value="Pribosyltran"/>
    <property type="match status" value="1"/>
</dbReference>
<dbReference type="SUPFAM" id="SSF53271">
    <property type="entry name" value="PRTase-like"/>
    <property type="match status" value="1"/>
</dbReference>
<keyword evidence="6 7" id="KW-0665">Pyrimidine biosynthesis</keyword>
<evidence type="ECO:0000256" key="6">
    <source>
        <dbReference type="ARBA" id="ARBA00022975"/>
    </source>
</evidence>
<accession>A0A419TA50</accession>
<feature type="domain" description="Phosphoribosyltransferase" evidence="8">
    <location>
        <begin position="37"/>
        <end position="155"/>
    </location>
</feature>
<dbReference type="InterPro" id="IPR006273">
    <property type="entry name" value="Orotate_PRibTrfase_bac"/>
</dbReference>
<comment type="cofactor">
    <cofactor evidence="7">
        <name>Mg(2+)</name>
        <dbReference type="ChEBI" id="CHEBI:18420"/>
    </cofactor>
</comment>
<protein>
    <recommendedName>
        <fullName evidence="2 7">Orotate phosphoribosyltransferase</fullName>
        <shortName evidence="7">OPRT</shortName>
        <shortName evidence="7">OPRTase</shortName>
        <ecNumber evidence="2 7">2.4.2.10</ecNumber>
    </recommendedName>
</protein>